<evidence type="ECO:0000259" key="7">
    <source>
        <dbReference type="Pfam" id="PF02384"/>
    </source>
</evidence>
<evidence type="ECO:0000313" key="9">
    <source>
        <dbReference type="Proteomes" id="UP000265816"/>
    </source>
</evidence>
<keyword evidence="9" id="KW-1185">Reference proteome</keyword>
<reference evidence="8 9" key="1">
    <citation type="submission" date="2018-08" db="EMBL/GenBank/DDBJ databases">
        <title>Bacillus jemisoniae sp. nov., Bacillus chryseoplanitiae sp. nov., Bacillus resnikiae sp. nov., and Bacillus frankliniae sp. nov., isolated from Viking spacecraft and associated surfaces.</title>
        <authorList>
            <person name="Seuylemezian A."/>
            <person name="Vaishampayan P."/>
        </authorList>
    </citation>
    <scope>NUCLEOTIDE SEQUENCE [LARGE SCALE GENOMIC DNA]</scope>
    <source>
        <strain evidence="8 9">JJ-247</strain>
    </source>
</reference>
<evidence type="ECO:0000256" key="1">
    <source>
        <dbReference type="ARBA" id="ARBA00011900"/>
    </source>
</evidence>
<evidence type="ECO:0000313" key="8">
    <source>
        <dbReference type="EMBL" id="RID83233.1"/>
    </source>
</evidence>
<dbReference type="InterPro" id="IPR003356">
    <property type="entry name" value="DNA_methylase_A-5"/>
</dbReference>
<feature type="domain" description="DNA methylase adenine-specific" evidence="7">
    <location>
        <begin position="291"/>
        <end position="528"/>
    </location>
</feature>
<dbReference type="EMBL" id="QWVT01000029">
    <property type="protein sequence ID" value="RID83233.1"/>
    <property type="molecule type" value="Genomic_DNA"/>
</dbReference>
<organism evidence="8 9">
    <name type="scientific">Mesobacillus zeae</name>
    <dbReference type="NCBI Taxonomy" id="1917180"/>
    <lineage>
        <taxon>Bacteria</taxon>
        <taxon>Bacillati</taxon>
        <taxon>Bacillota</taxon>
        <taxon>Bacilli</taxon>
        <taxon>Bacillales</taxon>
        <taxon>Bacillaceae</taxon>
        <taxon>Mesobacillus</taxon>
    </lineage>
</organism>
<gene>
    <name evidence="8" type="ORF">D1970_17115</name>
</gene>
<dbReference type="GO" id="GO:0009007">
    <property type="term" value="F:site-specific DNA-methyltransferase (adenine-specific) activity"/>
    <property type="evidence" value="ECO:0007669"/>
    <property type="project" value="UniProtKB-EC"/>
</dbReference>
<keyword evidence="3 8" id="KW-0808">Transferase</keyword>
<keyword evidence="2 8" id="KW-0489">Methyltransferase</keyword>
<dbReference type="OrthoDB" id="9814572at2"/>
<dbReference type="Gene3D" id="3.40.50.150">
    <property type="entry name" value="Vaccinia Virus protein VP39"/>
    <property type="match status" value="1"/>
</dbReference>
<evidence type="ECO:0000256" key="6">
    <source>
        <dbReference type="ARBA" id="ARBA00047942"/>
    </source>
</evidence>
<dbReference type="InterPro" id="IPR029063">
    <property type="entry name" value="SAM-dependent_MTases_sf"/>
</dbReference>
<evidence type="ECO:0000256" key="3">
    <source>
        <dbReference type="ARBA" id="ARBA00022679"/>
    </source>
</evidence>
<sequence length="614" mass="70013">MAKRKISETETEWLFKDLLQEKGYFDNEDIIVEFKDATANEKIKKLLLNASKKGTKKGIPDFILRSYRYPDIIFLVECKADTKFHSSLTRERYADYAVDGVLLYSSFVSKEFDVLSIALSGSEDNYEVSAYWQLKGTDDVQEVKSENLLTYDNYLRLILESDEAFHRDYSKLLTYAKLLNSNLHKKKIKESYRALLISGILVALQNDAFRISYNTHKTANALISSLLGAISTELRADPKKDKNTDVVLGAFDFIKTNKTFSDSKKGLLALTEVITSIKDNVYTFLDKYKYIDTLSQFYIEFLRYANTDKGLGIVLTPMHIAQLFAKMANVRKDTTVLDNAAGTGGFLVASLGEMMIDAGDDETKIEEIREKQVYGIEYESSNLALLVSNMIIHSDGRSNIIWGDTFDVVPSKLKGKNLIDVGLLNPPFKMDKDDIYEFEFIYSNLDAVKEKGTVIALVPASVVTDTSGANYEYKKRLLKNHTLEAVVSLPEELFANSKTSVVTVGIVITAHVPHPKYKETWFGYWRNDGFVKTKKYGRADVNRQWDGEKGLERQWLNAFMNRKEIAEFSINKIVTPEDEWIAEAYLETDYSSLDMRAFEKTVRKYQAFKMENGL</sequence>
<name>A0A398B6C1_9BACI</name>
<evidence type="ECO:0000256" key="4">
    <source>
        <dbReference type="ARBA" id="ARBA00022691"/>
    </source>
</evidence>
<dbReference type="SUPFAM" id="SSF53335">
    <property type="entry name" value="S-adenosyl-L-methionine-dependent methyltransferases"/>
    <property type="match status" value="1"/>
</dbReference>
<dbReference type="GO" id="GO:0032259">
    <property type="term" value="P:methylation"/>
    <property type="evidence" value="ECO:0007669"/>
    <property type="project" value="UniProtKB-KW"/>
</dbReference>
<evidence type="ECO:0000256" key="5">
    <source>
        <dbReference type="ARBA" id="ARBA00022747"/>
    </source>
</evidence>
<proteinExistence type="predicted"/>
<comment type="catalytic activity">
    <reaction evidence="6">
        <text>a 2'-deoxyadenosine in DNA + S-adenosyl-L-methionine = an N(6)-methyl-2'-deoxyadenosine in DNA + S-adenosyl-L-homocysteine + H(+)</text>
        <dbReference type="Rhea" id="RHEA:15197"/>
        <dbReference type="Rhea" id="RHEA-COMP:12418"/>
        <dbReference type="Rhea" id="RHEA-COMP:12419"/>
        <dbReference type="ChEBI" id="CHEBI:15378"/>
        <dbReference type="ChEBI" id="CHEBI:57856"/>
        <dbReference type="ChEBI" id="CHEBI:59789"/>
        <dbReference type="ChEBI" id="CHEBI:90615"/>
        <dbReference type="ChEBI" id="CHEBI:90616"/>
        <dbReference type="EC" id="2.1.1.72"/>
    </reaction>
</comment>
<dbReference type="InterPro" id="IPR051537">
    <property type="entry name" value="DNA_Adenine_Mtase"/>
</dbReference>
<dbReference type="Pfam" id="PF02384">
    <property type="entry name" value="N6_Mtase"/>
    <property type="match status" value="1"/>
</dbReference>
<dbReference type="PANTHER" id="PTHR42933">
    <property type="entry name" value="SLR6095 PROTEIN"/>
    <property type="match status" value="1"/>
</dbReference>
<dbReference type="PRINTS" id="PR00507">
    <property type="entry name" value="N12N6MTFRASE"/>
</dbReference>
<keyword evidence="4" id="KW-0949">S-adenosyl-L-methionine</keyword>
<keyword evidence="5" id="KW-0680">Restriction system</keyword>
<protein>
    <recommendedName>
        <fullName evidence="1">site-specific DNA-methyltransferase (adenine-specific)</fullName>
        <ecNumber evidence="1">2.1.1.72</ecNumber>
    </recommendedName>
</protein>
<dbReference type="GO" id="GO:0003677">
    <property type="term" value="F:DNA binding"/>
    <property type="evidence" value="ECO:0007669"/>
    <property type="project" value="InterPro"/>
</dbReference>
<evidence type="ECO:0000256" key="2">
    <source>
        <dbReference type="ARBA" id="ARBA00022603"/>
    </source>
</evidence>
<dbReference type="AlphaFoldDB" id="A0A398B6C1"/>
<comment type="caution">
    <text evidence="8">The sequence shown here is derived from an EMBL/GenBank/DDBJ whole genome shotgun (WGS) entry which is preliminary data.</text>
</comment>
<accession>A0A398B6C1</accession>
<dbReference type="EC" id="2.1.1.72" evidence="1"/>
<dbReference type="RefSeq" id="WP_119114078.1">
    <property type="nucleotide sequence ID" value="NZ_CBCSEO010000003.1"/>
</dbReference>
<dbReference type="GO" id="GO:0009307">
    <property type="term" value="P:DNA restriction-modification system"/>
    <property type="evidence" value="ECO:0007669"/>
    <property type="project" value="UniProtKB-KW"/>
</dbReference>
<dbReference type="Proteomes" id="UP000265816">
    <property type="component" value="Unassembled WGS sequence"/>
</dbReference>
<dbReference type="GO" id="GO:0008170">
    <property type="term" value="F:N-methyltransferase activity"/>
    <property type="evidence" value="ECO:0007669"/>
    <property type="project" value="InterPro"/>
</dbReference>
<dbReference type="PANTHER" id="PTHR42933:SF1">
    <property type="entry name" value="SITE-SPECIFIC DNA-METHYLTRANSFERASE (ADENINE-SPECIFIC)"/>
    <property type="match status" value="1"/>
</dbReference>